<evidence type="ECO:0000259" key="4">
    <source>
        <dbReference type="PROSITE" id="PS51987"/>
    </source>
</evidence>
<comment type="similarity">
    <text evidence="2 3">Belongs to the glutamine synthetase family.</text>
</comment>
<name>A0AAW8Y0J2_9ENTR</name>
<protein>
    <submittedName>
        <fullName evidence="5">Glutamine synthetase family protein</fullName>
        <ecNumber evidence="5">6.3.1.-</ecNumber>
    </submittedName>
</protein>
<dbReference type="Pfam" id="PF00120">
    <property type="entry name" value="Gln-synt_C"/>
    <property type="match status" value="1"/>
</dbReference>
<dbReference type="SUPFAM" id="SSF55931">
    <property type="entry name" value="Glutamine synthetase/guanido kinase"/>
    <property type="match status" value="1"/>
</dbReference>
<dbReference type="InterPro" id="IPR008146">
    <property type="entry name" value="Gln_synth_cat_dom"/>
</dbReference>
<dbReference type="PANTHER" id="PTHR43785">
    <property type="entry name" value="GAMMA-GLUTAMYLPUTRESCINE SYNTHETASE"/>
    <property type="match status" value="1"/>
</dbReference>
<feature type="domain" description="GS catalytic" evidence="4">
    <location>
        <begin position="121"/>
        <end position="472"/>
    </location>
</feature>
<sequence length="472" mass="51217">MGKQSVGVDDEVIDLQSISENLRALGITTLFTSLVDSAGVIRGKSVPVNRLKTLCQSGVGASPSWALFCADNAIAWIPAFTAVGDHRLRADISSLVTFQDGFCWAPVDVFEQEGQHAAWCSRHFLRQQVAALQKQGIETLAAGELEFYLLPEQDVPGHSGWHAYGIGGLLAHESMINDLVRTLEEANVGLEQFHAEYGSCQFELSLAPADPVTMVDRLVLTRILLGRIARKHHLRVSFSPRPFANEAGNGAHLHYSFTREGQPLLAGGTGIYGITAEGGSLIAGIVRYLPELVALLAPSVLSAERLQPGHWSGAYACWGLENREAAVRYCAANRGNPYGAHLEVKCIDPAANPYIACGAVLGMALAGLKDELPLPQPTQSAPADLSEAERNEQNIQRLITNHSEALTRLAQSSLAQSMLPPELLGALIAVRQHEQDTWGHLPLETIRGRLRKRKIKHAKEIRSFSTSFVVPS</sequence>
<dbReference type="RefSeq" id="WP_316941462.1">
    <property type="nucleotide sequence ID" value="NZ_JAWHZD010000057.1"/>
</dbReference>
<dbReference type="Proteomes" id="UP001284547">
    <property type="component" value="Unassembled WGS sequence"/>
</dbReference>
<accession>A0AAW8Y0J2</accession>
<dbReference type="PANTHER" id="PTHR43785:SF12">
    <property type="entry name" value="TYPE-1 GLUTAMINE SYNTHETASE 2"/>
    <property type="match status" value="1"/>
</dbReference>
<dbReference type="GO" id="GO:0006542">
    <property type="term" value="P:glutamine biosynthetic process"/>
    <property type="evidence" value="ECO:0007669"/>
    <property type="project" value="InterPro"/>
</dbReference>
<dbReference type="InterPro" id="IPR014746">
    <property type="entry name" value="Gln_synth/guanido_kin_cat_dom"/>
</dbReference>
<dbReference type="EMBL" id="JAWHZD010000057">
    <property type="protein sequence ID" value="MDV0845286.1"/>
    <property type="molecule type" value="Genomic_DNA"/>
</dbReference>
<dbReference type="EC" id="6.3.1.-" evidence="5"/>
<dbReference type="AlphaFoldDB" id="A0AAW8Y0J2"/>
<evidence type="ECO:0000256" key="1">
    <source>
        <dbReference type="ARBA" id="ARBA00022598"/>
    </source>
</evidence>
<dbReference type="InterPro" id="IPR036651">
    <property type="entry name" value="Gln_synt_N_sf"/>
</dbReference>
<dbReference type="Gene3D" id="3.10.20.70">
    <property type="entry name" value="Glutamine synthetase, N-terminal domain"/>
    <property type="match status" value="1"/>
</dbReference>
<proteinExistence type="inferred from homology"/>
<dbReference type="GO" id="GO:0004356">
    <property type="term" value="F:glutamine synthetase activity"/>
    <property type="evidence" value="ECO:0007669"/>
    <property type="project" value="InterPro"/>
</dbReference>
<feature type="non-terminal residue" evidence="5">
    <location>
        <position position="472"/>
    </location>
</feature>
<dbReference type="Gene3D" id="3.30.590.10">
    <property type="entry name" value="Glutamine synthetase/guanido kinase, catalytic domain"/>
    <property type="match status" value="1"/>
</dbReference>
<organism evidence="5 6">
    <name type="scientific">Klebsiella quasipneumoniae subsp. quasipneumoniae</name>
    <dbReference type="NCBI Taxonomy" id="1667327"/>
    <lineage>
        <taxon>Bacteria</taxon>
        <taxon>Pseudomonadati</taxon>
        <taxon>Pseudomonadota</taxon>
        <taxon>Gammaproteobacteria</taxon>
        <taxon>Enterobacterales</taxon>
        <taxon>Enterobacteriaceae</taxon>
        <taxon>Klebsiella/Raoultella group</taxon>
        <taxon>Klebsiella</taxon>
        <taxon>Klebsiella pneumoniae complex</taxon>
    </lineage>
</organism>
<evidence type="ECO:0000256" key="3">
    <source>
        <dbReference type="RuleBase" id="RU000384"/>
    </source>
</evidence>
<dbReference type="PROSITE" id="PS51987">
    <property type="entry name" value="GS_CATALYTIC"/>
    <property type="match status" value="1"/>
</dbReference>
<comment type="caution">
    <text evidence="5">The sequence shown here is derived from an EMBL/GenBank/DDBJ whole genome shotgun (WGS) entry which is preliminary data.</text>
</comment>
<evidence type="ECO:0000313" key="5">
    <source>
        <dbReference type="EMBL" id="MDV0845286.1"/>
    </source>
</evidence>
<reference evidence="5" key="1">
    <citation type="submission" date="2023-10" db="EMBL/GenBank/DDBJ databases">
        <title>Surveillance and assessment of the effects of hospital wastewater treatment on clearance of pathogenic bacterial and antimicrobial resistance genes.</title>
        <authorList>
            <person name="Wu Y."/>
        </authorList>
    </citation>
    <scope>NUCLEOTIDE SEQUENCE</scope>
    <source>
        <strain evidence="5">23-M-SRM-33-1</strain>
    </source>
</reference>
<evidence type="ECO:0000313" key="6">
    <source>
        <dbReference type="Proteomes" id="UP001284547"/>
    </source>
</evidence>
<dbReference type="SMART" id="SM01230">
    <property type="entry name" value="Gln-synt_C"/>
    <property type="match status" value="1"/>
</dbReference>
<evidence type="ECO:0000256" key="2">
    <source>
        <dbReference type="PROSITE-ProRule" id="PRU01331"/>
    </source>
</evidence>
<keyword evidence="1 5" id="KW-0436">Ligase</keyword>
<gene>
    <name evidence="5" type="ORF">RZP41_29275</name>
</gene>